<evidence type="ECO:0000313" key="7">
    <source>
        <dbReference type="EnsemblPlants" id="AET1Gv20503500.7"/>
    </source>
</evidence>
<dbReference type="Pfam" id="PF25797">
    <property type="entry name" value="PDF2_C"/>
    <property type="match status" value="1"/>
</dbReference>
<evidence type="ECO:0000256" key="3">
    <source>
        <dbReference type="ARBA" id="ARBA00023155"/>
    </source>
</evidence>
<evidence type="ECO:0000256" key="1">
    <source>
        <dbReference type="ARBA" id="ARBA00023015"/>
    </source>
</evidence>
<dbReference type="InterPro" id="IPR042160">
    <property type="entry name" value="HD-Zip_IV"/>
</dbReference>
<dbReference type="AlphaFoldDB" id="A0A452YQH7"/>
<evidence type="ECO:0000256" key="4">
    <source>
        <dbReference type="ARBA" id="ARBA00023163"/>
    </source>
</evidence>
<reference evidence="8" key="1">
    <citation type="journal article" date="2014" name="Science">
        <title>Ancient hybridizations among the ancestral genomes of bread wheat.</title>
        <authorList>
            <consortium name="International Wheat Genome Sequencing Consortium,"/>
            <person name="Marcussen T."/>
            <person name="Sandve S.R."/>
            <person name="Heier L."/>
            <person name="Spannagl M."/>
            <person name="Pfeifer M."/>
            <person name="Jakobsen K.S."/>
            <person name="Wulff B.B."/>
            <person name="Steuernagel B."/>
            <person name="Mayer K.F."/>
            <person name="Olsen O.A."/>
        </authorList>
    </citation>
    <scope>NUCLEOTIDE SEQUENCE [LARGE SCALE GENOMIC DNA]</scope>
    <source>
        <strain evidence="8">cv. AL8/78</strain>
    </source>
</reference>
<keyword evidence="4" id="KW-0804">Transcription</keyword>
<keyword evidence="5" id="KW-0539">Nucleus</keyword>
<keyword evidence="3" id="KW-0371">Homeobox</keyword>
<sequence>CIIQDAPNGYSRVVWVEHMEVVGEEKPLQPVFKDHVAGGAAFGATRWVSVLQRQCERLASELARSIADQGVIRTPEARTNMMKLSQRMITAFCANISASGSQSWTALSDSTDDTVRITTRKNTEPGQPSGVILTAVSTSWLPFSHQQVFELLADEQQRCQVLRFCQTGAHFMRWHILQMDHTQGIAFLFFA</sequence>
<dbReference type="GO" id="GO:0003677">
    <property type="term" value="F:DNA binding"/>
    <property type="evidence" value="ECO:0007669"/>
    <property type="project" value="UniProtKB-KW"/>
</dbReference>
<reference evidence="7" key="5">
    <citation type="journal article" date="2021" name="G3 (Bethesda)">
        <title>Aegilops tauschii genome assembly Aet v5.0 features greater sequence contiguity and improved annotation.</title>
        <authorList>
            <person name="Wang L."/>
            <person name="Zhu T."/>
            <person name="Rodriguez J.C."/>
            <person name="Deal K.R."/>
            <person name="Dubcovsky J."/>
            <person name="McGuire P.E."/>
            <person name="Lux T."/>
            <person name="Spannagl M."/>
            <person name="Mayer K.F.X."/>
            <person name="Baldrich P."/>
            <person name="Meyers B.C."/>
            <person name="Huo N."/>
            <person name="Gu Y.Q."/>
            <person name="Zhou H."/>
            <person name="Devos K.M."/>
            <person name="Bennetzen J.L."/>
            <person name="Unver T."/>
            <person name="Budak H."/>
            <person name="Gulick P.J."/>
            <person name="Galiba G."/>
            <person name="Kalapos B."/>
            <person name="Nelson D.R."/>
            <person name="Li P."/>
            <person name="You F.M."/>
            <person name="Luo M.C."/>
            <person name="Dvorak J."/>
        </authorList>
    </citation>
    <scope>NUCLEOTIDE SEQUENCE [LARGE SCALE GENOMIC DNA]</scope>
    <source>
        <strain evidence="7">cv. AL8/78</strain>
    </source>
</reference>
<dbReference type="SUPFAM" id="SSF55961">
    <property type="entry name" value="Bet v1-like"/>
    <property type="match status" value="1"/>
</dbReference>
<dbReference type="Proteomes" id="UP000015105">
    <property type="component" value="Chromosome 1D"/>
</dbReference>
<reference evidence="8" key="2">
    <citation type="journal article" date="2017" name="Nat. Plants">
        <title>The Aegilops tauschii genome reveals multiple impacts of transposons.</title>
        <authorList>
            <person name="Zhao G."/>
            <person name="Zou C."/>
            <person name="Li K."/>
            <person name="Wang K."/>
            <person name="Li T."/>
            <person name="Gao L."/>
            <person name="Zhang X."/>
            <person name="Wang H."/>
            <person name="Yang Z."/>
            <person name="Liu X."/>
            <person name="Jiang W."/>
            <person name="Mao L."/>
            <person name="Kong X."/>
            <person name="Jiao Y."/>
            <person name="Jia J."/>
        </authorList>
    </citation>
    <scope>NUCLEOTIDE SEQUENCE [LARGE SCALE GENOMIC DNA]</scope>
    <source>
        <strain evidence="8">cv. AL8/78</strain>
    </source>
</reference>
<dbReference type="Pfam" id="PF01852">
    <property type="entry name" value="START"/>
    <property type="match status" value="1"/>
</dbReference>
<dbReference type="Gramene" id="AET1Gv20503500.7">
    <property type="protein sequence ID" value="AET1Gv20503500.7"/>
    <property type="gene ID" value="AET1Gv20503500"/>
</dbReference>
<organism evidence="7 8">
    <name type="scientific">Aegilops tauschii subsp. strangulata</name>
    <name type="common">Goatgrass</name>
    <dbReference type="NCBI Taxonomy" id="200361"/>
    <lineage>
        <taxon>Eukaryota</taxon>
        <taxon>Viridiplantae</taxon>
        <taxon>Streptophyta</taxon>
        <taxon>Embryophyta</taxon>
        <taxon>Tracheophyta</taxon>
        <taxon>Spermatophyta</taxon>
        <taxon>Magnoliopsida</taxon>
        <taxon>Liliopsida</taxon>
        <taxon>Poales</taxon>
        <taxon>Poaceae</taxon>
        <taxon>BOP clade</taxon>
        <taxon>Pooideae</taxon>
        <taxon>Triticodae</taxon>
        <taxon>Triticeae</taxon>
        <taxon>Triticinae</taxon>
        <taxon>Aegilops</taxon>
    </lineage>
</organism>
<evidence type="ECO:0000313" key="8">
    <source>
        <dbReference type="Proteomes" id="UP000015105"/>
    </source>
</evidence>
<dbReference type="PANTHER" id="PTHR45654:SF11">
    <property type="entry name" value="HOMEOBOX-LEUCINE ZIPPER PROTEIN HDG5"/>
    <property type="match status" value="1"/>
</dbReference>
<dbReference type="PROSITE" id="PS50848">
    <property type="entry name" value="START"/>
    <property type="match status" value="1"/>
</dbReference>
<dbReference type="PANTHER" id="PTHR45654">
    <property type="entry name" value="HOMEOBOX-LEUCINE ZIPPER PROTEIN MERISTEM L1"/>
    <property type="match status" value="1"/>
</dbReference>
<proteinExistence type="predicted"/>
<evidence type="ECO:0000259" key="6">
    <source>
        <dbReference type="PROSITE" id="PS50848"/>
    </source>
</evidence>
<dbReference type="GO" id="GO:0008289">
    <property type="term" value="F:lipid binding"/>
    <property type="evidence" value="ECO:0007669"/>
    <property type="project" value="InterPro"/>
</dbReference>
<accession>A0A452YQH7</accession>
<keyword evidence="8" id="KW-1185">Reference proteome</keyword>
<keyword evidence="2" id="KW-0238">DNA-binding</keyword>
<dbReference type="InterPro" id="IPR057993">
    <property type="entry name" value="HD-Zip_IV_C"/>
</dbReference>
<dbReference type="InterPro" id="IPR002913">
    <property type="entry name" value="START_lipid-bd_dom"/>
</dbReference>
<evidence type="ECO:0000256" key="5">
    <source>
        <dbReference type="ARBA" id="ARBA00023242"/>
    </source>
</evidence>
<evidence type="ECO:0000256" key="2">
    <source>
        <dbReference type="ARBA" id="ARBA00023125"/>
    </source>
</evidence>
<feature type="domain" description="START" evidence="6">
    <location>
        <begin position="1"/>
        <end position="60"/>
    </location>
</feature>
<protein>
    <recommendedName>
        <fullName evidence="6">START domain-containing protein</fullName>
    </recommendedName>
</protein>
<keyword evidence="1" id="KW-0805">Transcription regulation</keyword>
<reference evidence="7" key="3">
    <citation type="journal article" date="2017" name="Nature">
        <title>Genome sequence of the progenitor of the wheat D genome Aegilops tauschii.</title>
        <authorList>
            <person name="Luo M.C."/>
            <person name="Gu Y.Q."/>
            <person name="Puiu D."/>
            <person name="Wang H."/>
            <person name="Twardziok S.O."/>
            <person name="Deal K.R."/>
            <person name="Huo N."/>
            <person name="Zhu T."/>
            <person name="Wang L."/>
            <person name="Wang Y."/>
            <person name="McGuire P.E."/>
            <person name="Liu S."/>
            <person name="Long H."/>
            <person name="Ramasamy R.K."/>
            <person name="Rodriguez J.C."/>
            <person name="Van S.L."/>
            <person name="Yuan L."/>
            <person name="Wang Z."/>
            <person name="Xia Z."/>
            <person name="Xiao L."/>
            <person name="Anderson O.D."/>
            <person name="Ouyang S."/>
            <person name="Liang Y."/>
            <person name="Zimin A.V."/>
            <person name="Pertea G."/>
            <person name="Qi P."/>
            <person name="Bennetzen J.L."/>
            <person name="Dai X."/>
            <person name="Dawson M.W."/>
            <person name="Muller H.G."/>
            <person name="Kugler K."/>
            <person name="Rivarola-Duarte L."/>
            <person name="Spannagl M."/>
            <person name="Mayer K.F.X."/>
            <person name="Lu F.H."/>
            <person name="Bevan M.W."/>
            <person name="Leroy P."/>
            <person name="Li P."/>
            <person name="You F.M."/>
            <person name="Sun Q."/>
            <person name="Liu Z."/>
            <person name="Lyons E."/>
            <person name="Wicker T."/>
            <person name="Salzberg S.L."/>
            <person name="Devos K.M."/>
            <person name="Dvorak J."/>
        </authorList>
    </citation>
    <scope>NUCLEOTIDE SEQUENCE [LARGE SCALE GENOMIC DNA]</scope>
    <source>
        <strain evidence="7">cv. AL8/78</strain>
    </source>
</reference>
<dbReference type="EnsemblPlants" id="AET1Gv20503500.7">
    <property type="protein sequence ID" value="AET1Gv20503500.7"/>
    <property type="gene ID" value="AET1Gv20503500"/>
</dbReference>
<reference evidence="7" key="4">
    <citation type="submission" date="2019-03" db="UniProtKB">
        <authorList>
            <consortium name="EnsemblPlants"/>
        </authorList>
    </citation>
    <scope>IDENTIFICATION</scope>
</reference>
<name>A0A452YQH7_AEGTS</name>